<dbReference type="EMBL" id="CP010427">
    <property type="protein sequence ID" value="AJC49006.1"/>
    <property type="molecule type" value="Genomic_DNA"/>
</dbReference>
<dbReference type="RefSeq" id="WP_039123760.1">
    <property type="nucleotide sequence ID" value="NZ_CP010427.1"/>
</dbReference>
<name>A0A0A8EA18_9GAMM</name>
<evidence type="ECO:0000313" key="2">
    <source>
        <dbReference type="EMBL" id="AJC48603.1"/>
    </source>
</evidence>
<dbReference type="HOGENOM" id="CLU_357067_0_0_6"/>
<dbReference type="Proteomes" id="UP000031104">
    <property type="component" value="Chromosome"/>
</dbReference>
<reference evidence="3 4" key="1">
    <citation type="submission" date="2014-12" db="EMBL/GenBank/DDBJ databases">
        <title>Complete genome sequence of Francisella guanzhouensis strain 08HL01032 isolated from air-conditioning system in China.</title>
        <authorList>
            <person name="Svensson D."/>
            <person name="Ohrman C."/>
            <person name="Backman S."/>
            <person name="Karlsson E."/>
            <person name="Nilsson E."/>
            <person name="Bystrom M."/>
            <person name="Larkeryd A."/>
            <person name="Stenberg P."/>
            <person name="Scholtz H.C."/>
            <person name="Forsman M."/>
            <person name="Sjodin A."/>
        </authorList>
    </citation>
    <scope>NUCLEOTIDE SEQUENCE [LARGE SCALE GENOMIC DNA]</scope>
    <source>
        <strain evidence="3 4">08HL01032</strain>
    </source>
</reference>
<feature type="chain" id="PRO_5010906060" evidence="1">
    <location>
        <begin position="24"/>
        <end position="785"/>
    </location>
</feature>
<dbReference type="KEGG" id="fgu:SD28_04825"/>
<accession>A0A0A8EA18</accession>
<dbReference type="OrthoDB" id="5605895at2"/>
<keyword evidence="1" id="KW-0732">Signal</keyword>
<protein>
    <submittedName>
        <fullName evidence="3">Uncharacterized protein</fullName>
    </submittedName>
</protein>
<keyword evidence="4" id="KW-1185">Reference proteome</keyword>
<evidence type="ECO:0000313" key="3">
    <source>
        <dbReference type="EMBL" id="AJC49006.1"/>
    </source>
</evidence>
<sequence length="785" mass="83240">MLKKYIYGISSVLALATLLSSCAQEELTDYQIATTCDGAVCSIELDQTDLLRYTNVVGKSVDKVLKQEAVPEPQYNITWVLTDGQLATDQQLSDSNLPLCNGDCTSGSNPTGWVFTTVGPHQIGVSGTITYPDGTVQKIDLAKTVNTQYGEVKINSEIIGGSGLDYKFTANTSGTGIPDNATFTWKVNGTEIGTGQEIEYLFPTPNITYTVGLEVSVDGEVISTATKEITSGEVVEPTLTATQDSSSDPLVWTITANTTDTGIDSSWTKQWKIDGNVVSGATANTLNYTFTQSDTTYQVEYIATKGELRRSATTNITVGTVTQPTLTATQDSSSDPLVWTITADTTDTDIDSSWTKQWKIDGNVVPGATTNTLNYTFTQSDTTYQVEYIATKGELRRIATTNITVGTVTQPTLTATQDSSSDPLVWTITADTADTSIDSSWTRQWKIDGNVVTGSTDALNYTFAQSNTTYQVEYTATKGQSTRTATISITIGAVNQPSLSSTQDGNNPLAFTITADTTDTSIDSSWTKQWKVDGSVVPGSTDALSYTFALTSKTYQVEYTATKGQSTRTATTSVTTGAATAPSLSDSRIGFLDYALTADLADTGITSAWTLQWSSNPSSATFSAASSADTNVTFGSYNINYTVTLTATPPSGSGDSPVTANVSVSTGYSLKTAATITGGDYSPIQQASGTAPTTGISWQKNGENSITFTCPTGWAIPAEIVNMPAVGDKTAYGEFASFGGSSMFLIDGTNGLLLTDAIYGNSTVISYYNLYGLNKSVGVTCVHVY</sequence>
<gene>
    <name evidence="2" type="ORF">SD28_02510</name>
    <name evidence="3" type="ORF">SD28_04825</name>
</gene>
<evidence type="ECO:0000313" key="4">
    <source>
        <dbReference type="Proteomes" id="UP000031104"/>
    </source>
</evidence>
<evidence type="ECO:0000256" key="1">
    <source>
        <dbReference type="SAM" id="SignalP"/>
    </source>
</evidence>
<dbReference type="KEGG" id="fgu:SD28_02510"/>
<dbReference type="PROSITE" id="PS51257">
    <property type="entry name" value="PROKAR_LIPOPROTEIN"/>
    <property type="match status" value="1"/>
</dbReference>
<dbReference type="AlphaFoldDB" id="A0A0A8EA18"/>
<dbReference type="EMBL" id="CP010427">
    <property type="protein sequence ID" value="AJC48603.1"/>
    <property type="molecule type" value="Genomic_DNA"/>
</dbReference>
<proteinExistence type="predicted"/>
<organism evidence="3 4">
    <name type="scientific">Allofrancisella guangzhouensis</name>
    <dbReference type="NCBI Taxonomy" id="594679"/>
    <lineage>
        <taxon>Bacteria</taxon>
        <taxon>Pseudomonadati</taxon>
        <taxon>Pseudomonadota</taxon>
        <taxon>Gammaproteobacteria</taxon>
        <taxon>Thiotrichales</taxon>
        <taxon>Francisellaceae</taxon>
        <taxon>Allofrancisella</taxon>
    </lineage>
</organism>
<feature type="signal peptide" evidence="1">
    <location>
        <begin position="1"/>
        <end position="23"/>
    </location>
</feature>